<dbReference type="OrthoDB" id="9854050at2"/>
<feature type="transmembrane region" description="Helical" evidence="1">
    <location>
        <begin position="48"/>
        <end position="65"/>
    </location>
</feature>
<evidence type="ECO:0000256" key="1">
    <source>
        <dbReference type="SAM" id="Phobius"/>
    </source>
</evidence>
<gene>
    <name evidence="2" type="ORF">DesyoDRAFT_1918</name>
</gene>
<protein>
    <submittedName>
        <fullName evidence="2">Uncharacterized protein</fullName>
    </submittedName>
</protein>
<feature type="transmembrane region" description="Helical" evidence="1">
    <location>
        <begin position="151"/>
        <end position="171"/>
    </location>
</feature>
<keyword evidence="1" id="KW-0812">Transmembrane</keyword>
<keyword evidence="1" id="KW-1133">Transmembrane helix</keyword>
<dbReference type="AlphaFoldDB" id="H5XUL1"/>
<keyword evidence="3" id="KW-1185">Reference proteome</keyword>
<keyword evidence="1" id="KW-0472">Membrane</keyword>
<dbReference type="HOGENOM" id="CLU_1418939_0_0_9"/>
<dbReference type="RefSeq" id="WP_007782202.1">
    <property type="nucleotide sequence ID" value="NZ_CM001441.1"/>
</dbReference>
<feature type="transmembrane region" description="Helical" evidence="1">
    <location>
        <begin position="111"/>
        <end position="131"/>
    </location>
</feature>
<proteinExistence type="predicted"/>
<name>H5XUL1_9FIRM</name>
<accession>H5XUL1</accession>
<feature type="transmembrane region" description="Helical" evidence="1">
    <location>
        <begin position="18"/>
        <end position="36"/>
    </location>
</feature>
<organism evidence="2 3">
    <name type="scientific">Desulfosporosinus youngiae DSM 17734</name>
    <dbReference type="NCBI Taxonomy" id="768710"/>
    <lineage>
        <taxon>Bacteria</taxon>
        <taxon>Bacillati</taxon>
        <taxon>Bacillota</taxon>
        <taxon>Clostridia</taxon>
        <taxon>Eubacteriales</taxon>
        <taxon>Desulfitobacteriaceae</taxon>
        <taxon>Desulfosporosinus</taxon>
    </lineage>
</organism>
<dbReference type="Proteomes" id="UP000005104">
    <property type="component" value="Chromosome"/>
</dbReference>
<evidence type="ECO:0000313" key="3">
    <source>
        <dbReference type="Proteomes" id="UP000005104"/>
    </source>
</evidence>
<sequence length="197" mass="23636">MRNPNLDRMENKYFIRQAFYHIISNFILIIMVYFIGKEFFPKLSEIIFTSYCWTIYFLIVLYLGYRRYRELKDFSNHFDFIYSEEQSYAKMEQLAIWAETLTEIQKTKLDLLKYFSPIPLLIFILGVYVNNNSSINNNINMFSIELQCGDVLMYLGIGVPIFYYSFLYSTFQSYRKSARKMMDYKGQSVILKDKGLN</sequence>
<evidence type="ECO:0000313" key="2">
    <source>
        <dbReference type="EMBL" id="EHQ89029.1"/>
    </source>
</evidence>
<dbReference type="EMBL" id="CM001441">
    <property type="protein sequence ID" value="EHQ89029.1"/>
    <property type="molecule type" value="Genomic_DNA"/>
</dbReference>
<reference evidence="2 3" key="1">
    <citation type="submission" date="2011-11" db="EMBL/GenBank/DDBJ databases">
        <title>The Noncontiguous Finished genome of Desulfosporosinus youngiae DSM 17734.</title>
        <authorList>
            <consortium name="US DOE Joint Genome Institute (JGI-PGF)"/>
            <person name="Lucas S."/>
            <person name="Han J."/>
            <person name="Lapidus A."/>
            <person name="Cheng J.-F."/>
            <person name="Goodwin L."/>
            <person name="Pitluck S."/>
            <person name="Peters L."/>
            <person name="Ovchinnikova G."/>
            <person name="Lu M."/>
            <person name="Land M.L."/>
            <person name="Hauser L."/>
            <person name="Pester M."/>
            <person name="Spring S."/>
            <person name="Ollivier B."/>
            <person name="Rattei T."/>
            <person name="Klenk H.-P."/>
            <person name="Wagner M."/>
            <person name="Loy A."/>
            <person name="Woyke T.J."/>
        </authorList>
    </citation>
    <scope>NUCLEOTIDE SEQUENCE [LARGE SCALE GENOMIC DNA]</scope>
    <source>
        <strain evidence="2 3">DSM 17734</strain>
    </source>
</reference>